<name>A0ABW1AN33_9RHOO</name>
<evidence type="ECO:0000313" key="2">
    <source>
        <dbReference type="EMBL" id="MFC5768690.1"/>
    </source>
</evidence>
<dbReference type="Proteomes" id="UP001595974">
    <property type="component" value="Unassembled WGS sequence"/>
</dbReference>
<reference evidence="3" key="1">
    <citation type="journal article" date="2019" name="Int. J. Syst. Evol. Microbiol.">
        <title>The Global Catalogue of Microorganisms (GCM) 10K type strain sequencing project: providing services to taxonomists for standard genome sequencing and annotation.</title>
        <authorList>
            <consortium name="The Broad Institute Genomics Platform"/>
            <consortium name="The Broad Institute Genome Sequencing Center for Infectious Disease"/>
            <person name="Wu L."/>
            <person name="Ma J."/>
        </authorList>
    </citation>
    <scope>NUCLEOTIDE SEQUENCE [LARGE SCALE GENOMIC DNA]</scope>
    <source>
        <strain evidence="3">SHR3</strain>
    </source>
</reference>
<gene>
    <name evidence="2" type="ORF">ACFPTN_04840</name>
</gene>
<dbReference type="SUPFAM" id="SSF51161">
    <property type="entry name" value="Trimeric LpxA-like enzymes"/>
    <property type="match status" value="1"/>
</dbReference>
<evidence type="ECO:0000256" key="1">
    <source>
        <dbReference type="SAM" id="MobiDB-lite"/>
    </source>
</evidence>
<organism evidence="2 3">
    <name type="scientific">Thauera sinica</name>
    <dbReference type="NCBI Taxonomy" id="2665146"/>
    <lineage>
        <taxon>Bacteria</taxon>
        <taxon>Pseudomonadati</taxon>
        <taxon>Pseudomonadota</taxon>
        <taxon>Betaproteobacteria</taxon>
        <taxon>Rhodocyclales</taxon>
        <taxon>Zoogloeaceae</taxon>
        <taxon>Thauera</taxon>
    </lineage>
</organism>
<dbReference type="InterPro" id="IPR011004">
    <property type="entry name" value="Trimer_LpxA-like_sf"/>
</dbReference>
<dbReference type="RefSeq" id="WP_385961068.1">
    <property type="nucleotide sequence ID" value="NZ_JBHSOG010000014.1"/>
</dbReference>
<evidence type="ECO:0000313" key="3">
    <source>
        <dbReference type="Proteomes" id="UP001595974"/>
    </source>
</evidence>
<accession>A0ABW1AN33</accession>
<sequence>MIAVHRRGDVFIGEGAMAPKGVTIESGSVIAAGPVVTCDMPAMFIAAGVLGRLIGSVTVRRASDARNGASGMKAGNTDESLFGGKAA</sequence>
<dbReference type="EMBL" id="JBHSOG010000014">
    <property type="protein sequence ID" value="MFC5768690.1"/>
    <property type="molecule type" value="Genomic_DNA"/>
</dbReference>
<proteinExistence type="predicted"/>
<protein>
    <submittedName>
        <fullName evidence="2">Uncharacterized protein</fullName>
    </submittedName>
</protein>
<feature type="region of interest" description="Disordered" evidence="1">
    <location>
        <begin position="64"/>
        <end position="87"/>
    </location>
</feature>
<dbReference type="Gene3D" id="2.160.10.10">
    <property type="entry name" value="Hexapeptide repeat proteins"/>
    <property type="match status" value="1"/>
</dbReference>
<keyword evidence="3" id="KW-1185">Reference proteome</keyword>
<comment type="caution">
    <text evidence="2">The sequence shown here is derived from an EMBL/GenBank/DDBJ whole genome shotgun (WGS) entry which is preliminary data.</text>
</comment>